<evidence type="ECO:0000256" key="3">
    <source>
        <dbReference type="ARBA" id="ARBA00022692"/>
    </source>
</evidence>
<dbReference type="Pfam" id="PF02687">
    <property type="entry name" value="FtsX"/>
    <property type="match status" value="2"/>
</dbReference>
<dbReference type="RefSeq" id="WP_231002246.1">
    <property type="nucleotide sequence ID" value="NZ_JAJNEC010000002.1"/>
</dbReference>
<feature type="transmembrane region" description="Helical" evidence="6">
    <location>
        <begin position="270"/>
        <end position="292"/>
    </location>
</feature>
<gene>
    <name evidence="9" type="ORF">LQ567_01100</name>
</gene>
<evidence type="ECO:0000256" key="4">
    <source>
        <dbReference type="ARBA" id="ARBA00022989"/>
    </source>
</evidence>
<dbReference type="Proteomes" id="UP001199816">
    <property type="component" value="Unassembled WGS sequence"/>
</dbReference>
<feature type="domain" description="MacB-like periplasmic core" evidence="8">
    <location>
        <begin position="490"/>
        <end position="600"/>
    </location>
</feature>
<feature type="domain" description="MacB-like periplasmic core" evidence="8">
    <location>
        <begin position="20"/>
        <end position="233"/>
    </location>
</feature>
<evidence type="ECO:0000259" key="8">
    <source>
        <dbReference type="Pfam" id="PF12704"/>
    </source>
</evidence>
<reference evidence="9 10" key="1">
    <citation type="submission" date="2021-11" db="EMBL/GenBank/DDBJ databases">
        <title>Genomic of Niabella pedocola.</title>
        <authorList>
            <person name="Wu T."/>
        </authorList>
    </citation>
    <scope>NUCLEOTIDE SEQUENCE [LARGE SCALE GENOMIC DNA]</scope>
    <source>
        <strain evidence="9 10">JCM 31011</strain>
    </source>
</reference>
<feature type="transmembrane region" description="Helical" evidence="6">
    <location>
        <begin position="715"/>
        <end position="746"/>
    </location>
</feature>
<feature type="transmembrane region" description="Helical" evidence="6">
    <location>
        <begin position="671"/>
        <end position="694"/>
    </location>
</feature>
<evidence type="ECO:0000256" key="1">
    <source>
        <dbReference type="ARBA" id="ARBA00004651"/>
    </source>
</evidence>
<dbReference type="Pfam" id="PF12704">
    <property type="entry name" value="MacB_PCD"/>
    <property type="match status" value="2"/>
</dbReference>
<dbReference type="InterPro" id="IPR050250">
    <property type="entry name" value="Macrolide_Exporter_MacB"/>
</dbReference>
<comment type="caution">
    <text evidence="9">The sequence shown here is derived from an EMBL/GenBank/DDBJ whole genome shotgun (WGS) entry which is preliminary data.</text>
</comment>
<dbReference type="PANTHER" id="PTHR30572">
    <property type="entry name" value="MEMBRANE COMPONENT OF TRANSPORTER-RELATED"/>
    <property type="match status" value="1"/>
</dbReference>
<keyword evidence="10" id="KW-1185">Reference proteome</keyword>
<evidence type="ECO:0000256" key="6">
    <source>
        <dbReference type="SAM" id="Phobius"/>
    </source>
</evidence>
<feature type="transmembrane region" description="Helical" evidence="6">
    <location>
        <begin position="21"/>
        <end position="41"/>
    </location>
</feature>
<evidence type="ECO:0000313" key="10">
    <source>
        <dbReference type="Proteomes" id="UP001199816"/>
    </source>
</evidence>
<protein>
    <submittedName>
        <fullName evidence="9">ABC transporter permease</fullName>
    </submittedName>
</protein>
<sequence length="794" mass="88857">MFKSYVKIALRNSWRDRFYTGLNLLGLAVAIATFLLIINYVRFKRSYESLHKHADNIYRVTLDMYKGSEYIGTDCETYPPIGPLLQQTMPEVTGYVRLQDLGTFELQNGDRSVLVNKTYAADASLFSVFSYECLRGGLFSAPDQVVITAAVAQKLFGTLEVVGKPVRVKDRLFTIAGVMADVPANTHLKFEMLLPFDYIRTLGFDPGGWNGNNNFTYLLMKPGADLHRFNEKLLQFSRSRLKREVLKAEPVKDIHLYSNKSFEPEANGSYLIVNFLLVIAWLILFIGLANYINITTARLVERSKEVSVRKVMGSSRWALVKLFFTESLIISFAAFVAALLLVRVSMPAYNAVTGTVAGGWLFRTADFWILSGVLFVLVCLCAGLYPALLASAVKVVTVTRRTFTSLAKGNRLRKALVLGQFTAALAVIMCAAIIYQQIRFVRNRNLGMNMEQVLVIKGPLMPANDSLQKISGLRFKSSLHQIPGIKTVAFSSSLPGADYNTMNTQTDVRRLAASQTTGYNYYLYGVDEDFLPALNIGMLAGRNFFASPVQQNEVVINEEACRLLGFENPAAAIGAKIKVNSGPIDVATVIGVNQNYRQQSLKQAQQPLILWHEQGIYGYFTVKITTSNVHPLLQAIADKWKEHFSGHTMDYFFMDEMYNRQYQQDIRFGKLVNVFSVITLFIACLSLLGLSALNTSMRTKEIGIRKVMGAGFRSILALLAVDFLKLVVLALVLAVPVTLLAMHAWLQNFSDRIGIQWWLFPLMGALVLGIALMTILLQAFRTIKRNPMDALRTE</sequence>
<proteinExistence type="predicted"/>
<dbReference type="PANTHER" id="PTHR30572:SF18">
    <property type="entry name" value="ABC-TYPE MACROLIDE FAMILY EXPORT SYSTEM PERMEASE COMPONENT 2"/>
    <property type="match status" value="1"/>
</dbReference>
<keyword evidence="5 6" id="KW-0472">Membrane</keyword>
<name>A0ABS8PJS9_9BACT</name>
<feature type="transmembrane region" description="Helical" evidence="6">
    <location>
        <begin position="319"/>
        <end position="342"/>
    </location>
</feature>
<evidence type="ECO:0000256" key="2">
    <source>
        <dbReference type="ARBA" id="ARBA00022475"/>
    </source>
</evidence>
<feature type="transmembrane region" description="Helical" evidence="6">
    <location>
        <begin position="758"/>
        <end position="780"/>
    </location>
</feature>
<dbReference type="EMBL" id="JAJNEC010000002">
    <property type="protein sequence ID" value="MCD2421340.1"/>
    <property type="molecule type" value="Genomic_DNA"/>
</dbReference>
<keyword evidence="4 6" id="KW-1133">Transmembrane helix</keyword>
<feature type="transmembrane region" description="Helical" evidence="6">
    <location>
        <begin position="367"/>
        <end position="395"/>
    </location>
</feature>
<evidence type="ECO:0000256" key="5">
    <source>
        <dbReference type="ARBA" id="ARBA00023136"/>
    </source>
</evidence>
<keyword evidence="2" id="KW-1003">Cell membrane</keyword>
<dbReference type="InterPro" id="IPR003838">
    <property type="entry name" value="ABC3_permease_C"/>
</dbReference>
<keyword evidence="3 6" id="KW-0812">Transmembrane</keyword>
<feature type="domain" description="ABC3 transporter permease C-terminal" evidence="7">
    <location>
        <begin position="278"/>
        <end position="391"/>
    </location>
</feature>
<accession>A0ABS8PJS9</accession>
<feature type="transmembrane region" description="Helical" evidence="6">
    <location>
        <begin position="415"/>
        <end position="435"/>
    </location>
</feature>
<organism evidence="9 10">
    <name type="scientific">Niabella pedocola</name>
    <dbReference type="NCBI Taxonomy" id="1752077"/>
    <lineage>
        <taxon>Bacteria</taxon>
        <taxon>Pseudomonadati</taxon>
        <taxon>Bacteroidota</taxon>
        <taxon>Chitinophagia</taxon>
        <taxon>Chitinophagales</taxon>
        <taxon>Chitinophagaceae</taxon>
        <taxon>Niabella</taxon>
    </lineage>
</organism>
<dbReference type="InterPro" id="IPR025857">
    <property type="entry name" value="MacB_PCD"/>
</dbReference>
<evidence type="ECO:0000313" key="9">
    <source>
        <dbReference type="EMBL" id="MCD2421340.1"/>
    </source>
</evidence>
<evidence type="ECO:0000259" key="7">
    <source>
        <dbReference type="Pfam" id="PF02687"/>
    </source>
</evidence>
<feature type="domain" description="ABC3 transporter permease C-terminal" evidence="7">
    <location>
        <begin position="673"/>
        <end position="787"/>
    </location>
</feature>
<comment type="subcellular location">
    <subcellularLocation>
        <location evidence="1">Cell membrane</location>
        <topology evidence="1">Multi-pass membrane protein</topology>
    </subcellularLocation>
</comment>